<organism evidence="4 5">
    <name type="scientific">Azospirillum brasilense</name>
    <dbReference type="NCBI Taxonomy" id="192"/>
    <lineage>
        <taxon>Bacteria</taxon>
        <taxon>Pseudomonadati</taxon>
        <taxon>Pseudomonadota</taxon>
        <taxon>Alphaproteobacteria</taxon>
        <taxon>Rhodospirillales</taxon>
        <taxon>Azospirillaceae</taxon>
        <taxon>Azospirillum</taxon>
    </lineage>
</organism>
<keyword evidence="2" id="KW-0119">Carbohydrate metabolism</keyword>
<reference evidence="4 5" key="1">
    <citation type="submission" date="2018-09" db="EMBL/GenBank/DDBJ databases">
        <title>Whole genome based analysis of evolution and adaptive divergence in Indian and Brazilian strains of Azospirillum brasilense.</title>
        <authorList>
            <person name="Singh C."/>
            <person name="Tripathi A.K."/>
        </authorList>
    </citation>
    <scope>NUCLEOTIDE SEQUENCE [LARGE SCALE GENOMIC DNA]</scope>
    <source>
        <strain evidence="4 5">MTCC4038</strain>
        <plasmid evidence="4 5">p4</plasmid>
    </source>
</reference>
<dbReference type="PANTHER" id="PTHR34002">
    <property type="entry name" value="BLR1656 PROTEIN"/>
    <property type="match status" value="1"/>
</dbReference>
<dbReference type="Proteomes" id="UP001277471">
    <property type="component" value="Unassembled WGS sequence"/>
</dbReference>
<evidence type="ECO:0000256" key="2">
    <source>
        <dbReference type="RuleBase" id="RU361163"/>
    </source>
</evidence>
<dbReference type="GO" id="GO:0000272">
    <property type="term" value="P:polysaccharide catabolic process"/>
    <property type="evidence" value="ECO:0007669"/>
    <property type="project" value="UniProtKB-KW"/>
</dbReference>
<sequence length="280" mass="29689">MTTTLKGSADRLEAGGWAASSNVWNPGGYRNGKDFTQSIAIDEAAFPNGTVISWSWPYDSRRALTYENYPVRAYPELTHGVNPWNGAPSTSAVLPARIADLPNFDVTYKVGLTGATNLYNVAVSLWIGDDPKKGIEGVTDEVMVWLHSGYFTPAGEPVATLTDAQGDATLWNKPVFSGGVDGNPIDWEYTVLQYGDDRLAGTLDLDGLLDALQERGIVTETDWVLGFQFGAEVAAGAGSMTVEQLAVDFTAPPAPLLTPTSVPAAVATPPEPVIGVVPSA</sequence>
<dbReference type="Gene3D" id="2.60.120.180">
    <property type="match status" value="1"/>
</dbReference>
<dbReference type="AlphaFoldDB" id="A0A0P0F7U7"/>
<comment type="similarity">
    <text evidence="1 2">Belongs to the glycosyl hydrolase 12 (cellulase H) family.</text>
</comment>
<dbReference type="Pfam" id="PF01670">
    <property type="entry name" value="Glyco_hydro_12"/>
    <property type="match status" value="1"/>
</dbReference>
<dbReference type="GO" id="GO:0008810">
    <property type="term" value="F:cellulase activity"/>
    <property type="evidence" value="ECO:0007669"/>
    <property type="project" value="InterPro"/>
</dbReference>
<dbReference type="PANTHER" id="PTHR34002:SF9">
    <property type="entry name" value="XYLOGLUCAN-SPECIFIC ENDO-BETA-1,4-GLUCANASE A"/>
    <property type="match status" value="1"/>
</dbReference>
<geneLocation type="plasmid" evidence="4 5">
    <name>p4</name>
</geneLocation>
<evidence type="ECO:0008006" key="7">
    <source>
        <dbReference type="Google" id="ProtNLM"/>
    </source>
</evidence>
<keyword evidence="2" id="KW-0378">Hydrolase</keyword>
<dbReference type="EMBL" id="CP032343">
    <property type="protein sequence ID" value="QCO13282.1"/>
    <property type="molecule type" value="Genomic_DNA"/>
</dbReference>
<evidence type="ECO:0000256" key="1">
    <source>
        <dbReference type="ARBA" id="ARBA00005519"/>
    </source>
</evidence>
<dbReference type="KEGG" id="abf:AMK58_27045"/>
<name>A0A0P0F7U7_AZOBR</name>
<evidence type="ECO:0000313" key="5">
    <source>
        <dbReference type="Proteomes" id="UP000298774"/>
    </source>
</evidence>
<dbReference type="EMBL" id="JAWXYC010000002">
    <property type="protein sequence ID" value="MDX5950446.1"/>
    <property type="molecule type" value="Genomic_DNA"/>
</dbReference>
<proteinExistence type="inferred from homology"/>
<dbReference type="InterPro" id="IPR013319">
    <property type="entry name" value="GH11/12"/>
</dbReference>
<protein>
    <recommendedName>
        <fullName evidence="7">Glycosyl hydrolase family 12</fullName>
    </recommendedName>
</protein>
<gene>
    <name evidence="4" type="ORF">D3868_30155</name>
    <name evidence="3" type="ORF">SIM66_04450</name>
</gene>
<evidence type="ECO:0000313" key="6">
    <source>
        <dbReference type="Proteomes" id="UP001277471"/>
    </source>
</evidence>
<keyword evidence="2" id="KW-0326">Glycosidase</keyword>
<keyword evidence="2" id="KW-0624">Polysaccharide degradation</keyword>
<dbReference type="SUPFAM" id="SSF49899">
    <property type="entry name" value="Concanavalin A-like lectins/glucanases"/>
    <property type="match status" value="1"/>
</dbReference>
<dbReference type="RefSeq" id="WP_035682499.1">
    <property type="nucleotide sequence ID" value="NZ_CP012917.1"/>
</dbReference>
<reference evidence="3 6" key="2">
    <citation type="submission" date="2023-11" db="EMBL/GenBank/DDBJ databases">
        <title>MicrobeMod: A computational toolkit for identifying prokaryotic methylation and restriction-modification with nanopore sequencing.</title>
        <authorList>
            <person name="Crits-Christoph A."/>
            <person name="Kang S.C."/>
            <person name="Lee H."/>
            <person name="Ostrov N."/>
        </authorList>
    </citation>
    <scope>NUCLEOTIDE SEQUENCE [LARGE SCALE GENOMIC DNA]</scope>
    <source>
        <strain evidence="3 6">ATCC 29145</strain>
    </source>
</reference>
<accession>A0A0P0F7U7</accession>
<keyword evidence="4" id="KW-0614">Plasmid</keyword>
<dbReference type="Proteomes" id="UP000298774">
    <property type="component" value="Plasmid p4"/>
</dbReference>
<evidence type="ECO:0000313" key="4">
    <source>
        <dbReference type="EMBL" id="QCO13282.1"/>
    </source>
</evidence>
<dbReference type="InterPro" id="IPR013320">
    <property type="entry name" value="ConA-like_dom_sf"/>
</dbReference>
<evidence type="ECO:0000313" key="3">
    <source>
        <dbReference type="EMBL" id="MDX5950446.1"/>
    </source>
</evidence>
<keyword evidence="6" id="KW-1185">Reference proteome</keyword>
<dbReference type="InterPro" id="IPR002594">
    <property type="entry name" value="GH12"/>
</dbReference>
<dbReference type="GeneID" id="56453480"/>